<accession>A0A2A2J336</accession>
<dbReference type="InterPro" id="IPR008628">
    <property type="entry name" value="GPP34-like"/>
</dbReference>
<dbReference type="GO" id="GO:0005829">
    <property type="term" value="C:cytosol"/>
    <property type="evidence" value="ECO:0007669"/>
    <property type="project" value="TreeGrafter"/>
</dbReference>
<proteinExistence type="inferred from homology"/>
<comment type="subcellular location">
    <subcellularLocation>
        <location evidence="1">Golgi apparatus membrane</location>
        <topology evidence="1">Peripheral membrane protein</topology>
        <orientation evidence="1">Cytoplasmic side</orientation>
    </subcellularLocation>
</comment>
<dbReference type="FunFam" id="1.10.3630.10:FF:000001">
    <property type="entry name" value="Golgi phosphoprotein 3"/>
    <property type="match status" value="1"/>
</dbReference>
<dbReference type="Pfam" id="PF05719">
    <property type="entry name" value="GPP34"/>
    <property type="match status" value="1"/>
</dbReference>
<comment type="caution">
    <text evidence="7">The sequence shown here is derived from an EMBL/GenBank/DDBJ whole genome shotgun (WGS) entry which is preliminary data.</text>
</comment>
<evidence type="ECO:0000256" key="3">
    <source>
        <dbReference type="ARBA" id="ARBA00023034"/>
    </source>
</evidence>
<dbReference type="GO" id="GO:0006890">
    <property type="term" value="P:retrograde vesicle-mediated transport, Golgi to endoplasmic reticulum"/>
    <property type="evidence" value="ECO:0007669"/>
    <property type="project" value="TreeGrafter"/>
</dbReference>
<dbReference type="STRING" id="2018661.A0A2A2J336"/>
<dbReference type="Gene3D" id="1.10.3630.10">
    <property type="entry name" value="yeast vps74-n-term truncation variant domain like"/>
    <property type="match status" value="1"/>
</dbReference>
<dbReference type="Proteomes" id="UP000218231">
    <property type="component" value="Unassembled WGS sequence"/>
</dbReference>
<dbReference type="InterPro" id="IPR038261">
    <property type="entry name" value="GPP34-like_sf"/>
</dbReference>
<evidence type="ECO:0000256" key="4">
    <source>
        <dbReference type="ARBA" id="ARBA00023121"/>
    </source>
</evidence>
<evidence type="ECO:0000256" key="5">
    <source>
        <dbReference type="ARBA" id="ARBA00023136"/>
    </source>
</evidence>
<keyword evidence="5" id="KW-0472">Membrane</keyword>
<dbReference type="OrthoDB" id="2189106at2759"/>
<dbReference type="PANTHER" id="PTHR12704">
    <property type="entry name" value="TRANS-GOLGI PROTEIN GMX33"/>
    <property type="match status" value="1"/>
</dbReference>
<keyword evidence="3" id="KW-0333">Golgi apparatus</keyword>
<dbReference type="GO" id="GO:0005802">
    <property type="term" value="C:trans-Golgi network"/>
    <property type="evidence" value="ECO:0007669"/>
    <property type="project" value="TreeGrafter"/>
</dbReference>
<keyword evidence="4" id="KW-0446">Lipid-binding</keyword>
<evidence type="ECO:0000313" key="7">
    <source>
        <dbReference type="EMBL" id="PAV55942.1"/>
    </source>
</evidence>
<evidence type="ECO:0000256" key="1">
    <source>
        <dbReference type="ARBA" id="ARBA00004255"/>
    </source>
</evidence>
<dbReference type="GO" id="GO:0000139">
    <property type="term" value="C:Golgi membrane"/>
    <property type="evidence" value="ECO:0007669"/>
    <property type="project" value="UniProtKB-SubCell"/>
</dbReference>
<gene>
    <name evidence="7" type="ORF">WR25_06050</name>
</gene>
<comment type="similarity">
    <text evidence="2">Belongs to the GOLPH3/VPS74 family.</text>
</comment>
<dbReference type="GO" id="GO:0007030">
    <property type="term" value="P:Golgi organization"/>
    <property type="evidence" value="ECO:0007669"/>
    <property type="project" value="TreeGrafter"/>
</dbReference>
<evidence type="ECO:0000313" key="8">
    <source>
        <dbReference type="Proteomes" id="UP000218231"/>
    </source>
</evidence>
<protein>
    <recommendedName>
        <fullName evidence="9">Golgi phosphoprotein 3</fullName>
    </recommendedName>
</protein>
<dbReference type="AlphaFoldDB" id="A0A2A2J336"/>
<dbReference type="GO" id="GO:0031985">
    <property type="term" value="C:Golgi cisterna"/>
    <property type="evidence" value="ECO:0007669"/>
    <property type="project" value="TreeGrafter"/>
</dbReference>
<dbReference type="EMBL" id="LIAE01010739">
    <property type="protein sequence ID" value="PAV55942.1"/>
    <property type="molecule type" value="Genomic_DNA"/>
</dbReference>
<organism evidence="7 8">
    <name type="scientific">Diploscapter pachys</name>
    <dbReference type="NCBI Taxonomy" id="2018661"/>
    <lineage>
        <taxon>Eukaryota</taxon>
        <taxon>Metazoa</taxon>
        <taxon>Ecdysozoa</taxon>
        <taxon>Nematoda</taxon>
        <taxon>Chromadorea</taxon>
        <taxon>Rhabditida</taxon>
        <taxon>Rhabditina</taxon>
        <taxon>Rhabditomorpha</taxon>
        <taxon>Rhabditoidea</taxon>
        <taxon>Rhabditidae</taxon>
        <taxon>Diploscapter</taxon>
    </lineage>
</organism>
<reference evidence="7 8" key="1">
    <citation type="journal article" date="2017" name="Curr. Biol.">
        <title>Genome architecture and evolution of a unichromosomal asexual nematode.</title>
        <authorList>
            <person name="Fradin H."/>
            <person name="Zegar C."/>
            <person name="Gutwein M."/>
            <person name="Lucas J."/>
            <person name="Kovtun M."/>
            <person name="Corcoran D."/>
            <person name="Baugh L.R."/>
            <person name="Kiontke K."/>
            <person name="Gunsalus K."/>
            <person name="Fitch D.H."/>
            <person name="Piano F."/>
        </authorList>
    </citation>
    <scope>NUCLEOTIDE SEQUENCE [LARGE SCALE GENOMIC DNA]</scope>
    <source>
        <strain evidence="7">PF1309</strain>
    </source>
</reference>
<dbReference type="PANTHER" id="PTHR12704:SF2">
    <property type="entry name" value="GOLGI PHOSPHOPROTEIN 3 HOMOLOG SAURON"/>
    <property type="match status" value="1"/>
</dbReference>
<feature type="region of interest" description="Disordered" evidence="6">
    <location>
        <begin position="1"/>
        <end position="35"/>
    </location>
</feature>
<dbReference type="GO" id="GO:0070273">
    <property type="term" value="F:phosphatidylinositol-4-phosphate binding"/>
    <property type="evidence" value="ECO:0007669"/>
    <property type="project" value="InterPro"/>
</dbReference>
<name>A0A2A2J336_9BILA</name>
<keyword evidence="8" id="KW-1185">Reference proteome</keyword>
<evidence type="ECO:0008006" key="9">
    <source>
        <dbReference type="Google" id="ProtNLM"/>
    </source>
</evidence>
<evidence type="ECO:0000256" key="6">
    <source>
        <dbReference type="SAM" id="MobiDB-lite"/>
    </source>
</evidence>
<dbReference type="GO" id="GO:0048194">
    <property type="term" value="P:Golgi vesicle budding"/>
    <property type="evidence" value="ECO:0007669"/>
    <property type="project" value="TreeGrafter"/>
</dbReference>
<sequence length="277" mass="31657">MKVEETGSEGDAADKTENSQNESDESSDQEDNGKSTRLTLMEQILLLGLKDREGYTSFWNDCISTGLRGCVLIELALRGRIELENTGMRRKQLTTRKVIVKSSEPTGDVILDEALRHMKETNPPESATSWIEYLSGETWNPLKLRYQLRNVRERLAKNLVEKGVLTTDKQNFLLFEITTHPLSDGNQKTKLIKEVQDAVLGKWTNDVHRMDKRMLSLIMLAHASDVLENAFAPLNDQDYEIAMKRVRSLLEMEFDAESVKDKKNVDVMWGVFEVFSK</sequence>
<evidence type="ECO:0000256" key="2">
    <source>
        <dbReference type="ARBA" id="ARBA00007284"/>
    </source>
</evidence>
<dbReference type="GO" id="GO:0043001">
    <property type="term" value="P:Golgi to plasma membrane protein transport"/>
    <property type="evidence" value="ECO:0007669"/>
    <property type="project" value="TreeGrafter"/>
</dbReference>